<comment type="caution">
    <text evidence="2">The sequence shown here is derived from an EMBL/GenBank/DDBJ whole genome shotgun (WGS) entry which is preliminary data.</text>
</comment>
<evidence type="ECO:0000313" key="3">
    <source>
        <dbReference type="Proteomes" id="UP001589619"/>
    </source>
</evidence>
<feature type="region of interest" description="Disordered" evidence="1">
    <location>
        <begin position="74"/>
        <end position="132"/>
    </location>
</feature>
<gene>
    <name evidence="2" type="ORF">ACFFNY_26140</name>
</gene>
<evidence type="ECO:0000256" key="1">
    <source>
        <dbReference type="SAM" id="MobiDB-lite"/>
    </source>
</evidence>
<evidence type="ECO:0000313" key="2">
    <source>
        <dbReference type="EMBL" id="MFB9755071.1"/>
    </source>
</evidence>
<accession>A0ABV5W3E1</accession>
<feature type="compositionally biased region" description="Basic residues" evidence="1">
    <location>
        <begin position="94"/>
        <end position="120"/>
    </location>
</feature>
<dbReference type="Proteomes" id="UP001589619">
    <property type="component" value="Unassembled WGS sequence"/>
</dbReference>
<proteinExistence type="predicted"/>
<name>A0ABV5W3E1_9BACL</name>
<dbReference type="RefSeq" id="WP_344908986.1">
    <property type="nucleotide sequence ID" value="NZ_BAAAYO010000007.1"/>
</dbReference>
<organism evidence="2 3">
    <name type="scientific">Paenibacillus hodogayensis</name>
    <dbReference type="NCBI Taxonomy" id="279208"/>
    <lineage>
        <taxon>Bacteria</taxon>
        <taxon>Bacillati</taxon>
        <taxon>Bacillota</taxon>
        <taxon>Bacilli</taxon>
        <taxon>Bacillales</taxon>
        <taxon>Paenibacillaceae</taxon>
        <taxon>Paenibacillus</taxon>
    </lineage>
</organism>
<sequence length="132" mass="14943">MSYSSIVFNRIRVNEMGENCGVFIGNNIASLWGSFSKQQTGFSQQGGTASGNRTLFRNRDVFDMIAIGPSICRVRPRIRPNPQGRTVSDARNRTSSKHARKQTRGRQRSQTQTRRRLRKTGRNDKGIALTKK</sequence>
<reference evidence="2 3" key="1">
    <citation type="submission" date="2024-09" db="EMBL/GenBank/DDBJ databases">
        <authorList>
            <person name="Sun Q."/>
            <person name="Mori K."/>
        </authorList>
    </citation>
    <scope>NUCLEOTIDE SEQUENCE [LARGE SCALE GENOMIC DNA]</scope>
    <source>
        <strain evidence="2 3">JCM 12520</strain>
    </source>
</reference>
<keyword evidence="3" id="KW-1185">Reference proteome</keyword>
<dbReference type="EMBL" id="JBHMAG010000017">
    <property type="protein sequence ID" value="MFB9755071.1"/>
    <property type="molecule type" value="Genomic_DNA"/>
</dbReference>
<protein>
    <submittedName>
        <fullName evidence="2">Uncharacterized protein</fullName>
    </submittedName>
</protein>